<evidence type="ECO:0000313" key="1">
    <source>
        <dbReference type="EMBL" id="EQB58551.1"/>
    </source>
</evidence>
<protein>
    <submittedName>
        <fullName evidence="1">Uncharacterized protein</fullName>
    </submittedName>
</protein>
<reference evidence="2" key="1">
    <citation type="journal article" date="2013" name="Mol. Plant Microbe Interact.">
        <title>Global aspects of pacC regulation of pathogenicity genes in Colletotrichum gloeosporioides as revealed by transcriptome analysis.</title>
        <authorList>
            <person name="Alkan N."/>
            <person name="Meng X."/>
            <person name="Friedlander G."/>
            <person name="Reuveni E."/>
            <person name="Sukno S."/>
            <person name="Sherman A."/>
            <person name="Thon M."/>
            <person name="Fluhr R."/>
            <person name="Prusky D."/>
        </authorList>
    </citation>
    <scope>NUCLEOTIDE SEQUENCE [LARGE SCALE GENOMIC DNA]</scope>
    <source>
        <strain evidence="2">Cg-14</strain>
    </source>
</reference>
<dbReference type="EMBL" id="AMYD01000272">
    <property type="protein sequence ID" value="EQB58551.1"/>
    <property type="molecule type" value="Genomic_DNA"/>
</dbReference>
<sequence>MASVLHNVARARGTSLI</sequence>
<dbReference type="Proteomes" id="UP000015530">
    <property type="component" value="Unassembled WGS sequence"/>
</dbReference>
<accession>T0M4U0</accession>
<gene>
    <name evidence="1" type="ORF">CGLO_01194</name>
</gene>
<proteinExistence type="predicted"/>
<name>T0M4U0_COLGC</name>
<dbReference type="AlphaFoldDB" id="T0M4U0"/>
<organism evidence="1 2">
    <name type="scientific">Colletotrichum gloeosporioides (strain Cg-14)</name>
    <name type="common">Anthracnose fungus</name>
    <name type="synonym">Glomerella cingulata</name>
    <dbReference type="NCBI Taxonomy" id="1237896"/>
    <lineage>
        <taxon>Eukaryota</taxon>
        <taxon>Fungi</taxon>
        <taxon>Dikarya</taxon>
        <taxon>Ascomycota</taxon>
        <taxon>Pezizomycotina</taxon>
        <taxon>Sordariomycetes</taxon>
        <taxon>Hypocreomycetidae</taxon>
        <taxon>Glomerellales</taxon>
        <taxon>Glomerellaceae</taxon>
        <taxon>Colletotrichum</taxon>
        <taxon>Colletotrichum gloeosporioides species complex</taxon>
    </lineage>
</organism>
<comment type="caution">
    <text evidence="1">The sequence shown here is derived from an EMBL/GenBank/DDBJ whole genome shotgun (WGS) entry which is preliminary data.</text>
</comment>
<dbReference type="HOGENOM" id="CLU_3431969_0_0_1"/>
<evidence type="ECO:0000313" key="2">
    <source>
        <dbReference type="Proteomes" id="UP000015530"/>
    </source>
</evidence>